<comment type="caution">
    <text evidence="2">The sequence shown here is derived from an EMBL/GenBank/DDBJ whole genome shotgun (WGS) entry which is preliminary data.</text>
</comment>
<evidence type="ECO:0000259" key="1">
    <source>
        <dbReference type="Pfam" id="PF08975"/>
    </source>
</evidence>
<reference evidence="2 3" key="2">
    <citation type="submission" date="2018-03" db="EMBL/GenBank/DDBJ databases">
        <title>The ancient ancestry and fast evolution of plastids.</title>
        <authorList>
            <person name="Moore K.R."/>
            <person name="Magnabosco C."/>
            <person name="Momper L."/>
            <person name="Gold D.A."/>
            <person name="Bosak T."/>
            <person name="Fournier G.P."/>
        </authorList>
    </citation>
    <scope>NUCLEOTIDE SEQUENCE [LARGE SCALE GENOMIC DNA]</scope>
    <source>
        <strain evidence="2 3">CCAP 1448/3</strain>
    </source>
</reference>
<evidence type="ECO:0000313" key="3">
    <source>
        <dbReference type="Proteomes" id="UP000238762"/>
    </source>
</evidence>
<dbReference type="EMBL" id="PVWJ01000089">
    <property type="protein sequence ID" value="PSB01770.1"/>
    <property type="molecule type" value="Genomic_DNA"/>
</dbReference>
<keyword evidence="3" id="KW-1185">Reference proteome</keyword>
<dbReference type="AlphaFoldDB" id="A0A2T1C0I0"/>
<dbReference type="InterPro" id="IPR015069">
    <property type="entry name" value="2H-PEstase_DUF1868"/>
</dbReference>
<organism evidence="2 3">
    <name type="scientific">Merismopedia glauca CCAP 1448/3</name>
    <dbReference type="NCBI Taxonomy" id="1296344"/>
    <lineage>
        <taxon>Bacteria</taxon>
        <taxon>Bacillati</taxon>
        <taxon>Cyanobacteriota</taxon>
        <taxon>Cyanophyceae</taxon>
        <taxon>Synechococcales</taxon>
        <taxon>Merismopediaceae</taxon>
        <taxon>Merismopedia</taxon>
    </lineage>
</organism>
<protein>
    <submittedName>
        <fullName evidence="2">DUF1868 domain-containing protein</fullName>
    </submittedName>
</protein>
<dbReference type="Proteomes" id="UP000238762">
    <property type="component" value="Unassembled WGS sequence"/>
</dbReference>
<dbReference type="OrthoDB" id="457015at2"/>
<reference evidence="2 3" key="1">
    <citation type="submission" date="2018-02" db="EMBL/GenBank/DDBJ databases">
        <authorList>
            <person name="Cohen D.B."/>
            <person name="Kent A.D."/>
        </authorList>
    </citation>
    <scope>NUCLEOTIDE SEQUENCE [LARGE SCALE GENOMIC DNA]</scope>
    <source>
        <strain evidence="2 3">CCAP 1448/3</strain>
    </source>
</reference>
<proteinExistence type="predicted"/>
<accession>A0A2T1C0I0</accession>
<sequence length="258" mass="29435">MDESYQAYLNRVARLILPAAYQSQWDNIQHSPKFARDVAGTSQPVKFPGYTVITPPGKADAGNSELYQQLEACQTQLVEMLSPQLLVPIPSDSFHLTLADLVWDSAYRDLTKANPEWEAQLQEAIAQSFDRYRQLKPPTTPHKWEILGFMLMPRAIAVCLVPETVETYQQVLELRRCIYQNSSLMGLGIEQQYRLTAHITLGYFDLAGDRAPQVPPLSDLNQELLDPLPLFSLSQVQLCKFDDMTSYYRQSDWATLEF</sequence>
<dbReference type="InterPro" id="IPR009097">
    <property type="entry name" value="Cyclic_Pdiesterase"/>
</dbReference>
<dbReference type="RefSeq" id="WP_106289774.1">
    <property type="nucleotide sequence ID" value="NZ_CAWNTC010000117.1"/>
</dbReference>
<evidence type="ECO:0000313" key="2">
    <source>
        <dbReference type="EMBL" id="PSB01770.1"/>
    </source>
</evidence>
<gene>
    <name evidence="2" type="ORF">C7B64_16610</name>
</gene>
<dbReference type="Gene3D" id="3.90.1140.10">
    <property type="entry name" value="Cyclic phosphodiesterase"/>
    <property type="match status" value="1"/>
</dbReference>
<feature type="domain" description="DUF1868" evidence="1">
    <location>
        <begin position="43"/>
        <end position="122"/>
    </location>
</feature>
<dbReference type="SUPFAM" id="SSF55144">
    <property type="entry name" value="LigT-like"/>
    <property type="match status" value="1"/>
</dbReference>
<dbReference type="Pfam" id="PF08975">
    <property type="entry name" value="2H-phosphodiest"/>
    <property type="match status" value="1"/>
</dbReference>
<name>A0A2T1C0I0_9CYAN</name>